<dbReference type="KEGG" id="hbq:QI031_12125"/>
<protein>
    <submittedName>
        <fullName evidence="1">Uncharacterized protein</fullName>
    </submittedName>
</protein>
<organism evidence="1 2">
    <name type="scientific">Halotia branconii CENA392</name>
    <dbReference type="NCBI Taxonomy" id="1539056"/>
    <lineage>
        <taxon>Bacteria</taxon>
        <taxon>Bacillati</taxon>
        <taxon>Cyanobacteriota</taxon>
        <taxon>Cyanophyceae</taxon>
        <taxon>Nostocales</taxon>
        <taxon>Nodulariaceae</taxon>
        <taxon>Halotia</taxon>
    </lineage>
</organism>
<dbReference type="RefSeq" id="WP_281485393.1">
    <property type="nucleotide sequence ID" value="NZ_CP124543.1"/>
</dbReference>
<dbReference type="Proteomes" id="UP001223520">
    <property type="component" value="Chromosome"/>
</dbReference>
<evidence type="ECO:0000313" key="2">
    <source>
        <dbReference type="Proteomes" id="UP001223520"/>
    </source>
</evidence>
<reference evidence="1 2" key="1">
    <citation type="journal article" date="2023" name="Limnol Oceanogr Lett">
        <title>Environmental adaptations by the intertidal Antarctic cyanobacterium Halotia branconii CENA392 as revealed using long-read genome sequencing.</title>
        <authorList>
            <person name="Dextro R.B."/>
            <person name="Delbaje E."/>
            <person name="Freitas P.N.N."/>
            <person name="Geraldes V."/>
            <person name="Pinto E."/>
            <person name="Long P.F."/>
            <person name="Fiore M.F."/>
        </authorList>
    </citation>
    <scope>NUCLEOTIDE SEQUENCE [LARGE SCALE GENOMIC DNA]</scope>
    <source>
        <strain evidence="1 2">CENA392</strain>
    </source>
</reference>
<name>A0AAJ6NX80_9CYAN</name>
<keyword evidence="2" id="KW-1185">Reference proteome</keyword>
<gene>
    <name evidence="1" type="ORF">QI031_12125</name>
</gene>
<evidence type="ECO:0000313" key="1">
    <source>
        <dbReference type="EMBL" id="WGV28161.1"/>
    </source>
</evidence>
<dbReference type="AlphaFoldDB" id="A0AAJ6NX80"/>
<accession>A0AAJ6NX80</accession>
<sequence length="44" mass="4932">MVQELLSTLTSDERWGVMVEFEEVCPDGFAQLVSAAPDWVAWMG</sequence>
<dbReference type="EMBL" id="CP124543">
    <property type="protein sequence ID" value="WGV28161.1"/>
    <property type="molecule type" value="Genomic_DNA"/>
</dbReference>
<proteinExistence type="predicted"/>